<dbReference type="AlphaFoldDB" id="A0A412WGH4"/>
<name>A0A412WGH4_9BACT</name>
<protein>
    <submittedName>
        <fullName evidence="1">Uncharacterized protein</fullName>
    </submittedName>
</protein>
<accession>A0A412WGH4</accession>
<dbReference type="EMBL" id="QRYW01000019">
    <property type="protein sequence ID" value="RGV26289.1"/>
    <property type="molecule type" value="Genomic_DNA"/>
</dbReference>
<gene>
    <name evidence="1" type="ORF">DWW24_09870</name>
</gene>
<evidence type="ECO:0000313" key="2">
    <source>
        <dbReference type="Proteomes" id="UP000283426"/>
    </source>
</evidence>
<proteinExistence type="predicted"/>
<reference evidence="1 2" key="1">
    <citation type="submission" date="2018-08" db="EMBL/GenBank/DDBJ databases">
        <title>A genome reference for cultivated species of the human gut microbiota.</title>
        <authorList>
            <person name="Zou Y."/>
            <person name="Xue W."/>
            <person name="Luo G."/>
        </authorList>
    </citation>
    <scope>NUCLEOTIDE SEQUENCE [LARGE SCALE GENOMIC DNA]</scope>
    <source>
        <strain evidence="1 2">AF14-6AC</strain>
    </source>
</reference>
<comment type="caution">
    <text evidence="1">The sequence shown here is derived from an EMBL/GenBank/DDBJ whole genome shotgun (WGS) entry which is preliminary data.</text>
</comment>
<sequence>MAEVSSLFKISGRVGNTVFVRRAGKCYARSVALEVHNPNTLKQQLVRSRFRVASCFYQRFKDTLLGEVDIHLYGFFVSPTMEQVSDFQHLLL</sequence>
<organism evidence="1 2">
    <name type="scientific">Odoribacter splanchnicus</name>
    <dbReference type="NCBI Taxonomy" id="28118"/>
    <lineage>
        <taxon>Bacteria</taxon>
        <taxon>Pseudomonadati</taxon>
        <taxon>Bacteroidota</taxon>
        <taxon>Bacteroidia</taxon>
        <taxon>Bacteroidales</taxon>
        <taxon>Odoribacteraceae</taxon>
        <taxon>Odoribacter</taxon>
    </lineage>
</organism>
<evidence type="ECO:0000313" key="1">
    <source>
        <dbReference type="EMBL" id="RGV26289.1"/>
    </source>
</evidence>
<dbReference type="Proteomes" id="UP000283426">
    <property type="component" value="Unassembled WGS sequence"/>
</dbReference>
<dbReference type="RefSeq" id="WP_118108056.1">
    <property type="nucleotide sequence ID" value="NZ_QRYI01000031.1"/>
</dbReference>